<keyword evidence="10 24" id="KW-0479">Metal-binding</keyword>
<dbReference type="GO" id="GO:0046872">
    <property type="term" value="F:metal ion binding"/>
    <property type="evidence" value="ECO:0007669"/>
    <property type="project" value="UniProtKB-KW"/>
</dbReference>
<evidence type="ECO:0000256" key="20">
    <source>
        <dbReference type="ARBA" id="ARBA00032552"/>
    </source>
</evidence>
<dbReference type="PANTHER" id="PTHR12871:SF0">
    <property type="entry name" value="ALPHA-1,6-MANNOSYL-GLYCOPROTEIN 2-BETA-N-ACETYLGLUCOSAMINYLTRANSFERASE"/>
    <property type="match status" value="1"/>
</dbReference>
<comment type="subcellular location">
    <subcellularLocation>
        <location evidence="2">Golgi apparatus membrane</location>
        <topology evidence="2">Single-pass type II membrane protein</topology>
    </subcellularLocation>
</comment>
<comment type="similarity">
    <text evidence="4">Belongs to the glycosyltransferase 16 (GT16) protein family.</text>
</comment>
<feature type="binding site" evidence="24">
    <location>
        <position position="343"/>
    </location>
    <ligand>
        <name>Mn(2+)</name>
        <dbReference type="ChEBI" id="CHEBI:29035"/>
    </ligand>
</feature>
<dbReference type="InterPro" id="IPR007754">
    <property type="entry name" value="GlcNAc_II"/>
</dbReference>
<evidence type="ECO:0000256" key="21">
    <source>
        <dbReference type="ARBA" id="ARBA00032915"/>
    </source>
</evidence>
<evidence type="ECO:0000256" key="25">
    <source>
        <dbReference type="PIRSR" id="PIRSR607754-3"/>
    </source>
</evidence>
<keyword evidence="13" id="KW-0333">Golgi apparatus</keyword>
<dbReference type="GO" id="GO:0000139">
    <property type="term" value="C:Golgi membrane"/>
    <property type="evidence" value="ECO:0007669"/>
    <property type="project" value="UniProtKB-SubCell"/>
</dbReference>
<feature type="disulfide bond" evidence="25">
    <location>
        <begin position="347"/>
        <end position="354"/>
    </location>
</feature>
<feature type="disulfide bond" evidence="25">
    <location>
        <begin position="308"/>
        <end position="406"/>
    </location>
</feature>
<evidence type="ECO:0000256" key="16">
    <source>
        <dbReference type="ARBA" id="ARBA00023180"/>
    </source>
</evidence>
<evidence type="ECO:0000256" key="18">
    <source>
        <dbReference type="ARBA" id="ARBA00029663"/>
    </source>
</evidence>
<comment type="pathway">
    <text evidence="3">Protein modification; protein glycosylation.</text>
</comment>
<proteinExistence type="inferred from homology"/>
<evidence type="ECO:0000256" key="8">
    <source>
        <dbReference type="ARBA" id="ARBA00022679"/>
    </source>
</evidence>
<dbReference type="GO" id="GO:0008455">
    <property type="term" value="F:alpha-1,6-mannosylglycoprotein 2-beta-N-acetylglucosaminyltransferase activity"/>
    <property type="evidence" value="ECO:0007669"/>
    <property type="project" value="UniProtKB-EC"/>
</dbReference>
<protein>
    <recommendedName>
        <fullName evidence="6">Alpha-1,6-mannosyl-glycoprotein 2-beta-N-acetylglucosaminyltransferase</fullName>
        <ecNumber evidence="5">2.4.1.143</ecNumber>
    </recommendedName>
    <alternativeName>
        <fullName evidence="21">Beta-1,2-N-acetylglucosaminyltransferase II</fullName>
    </alternativeName>
    <alternativeName>
        <fullName evidence="20">GlcNAc-T II</fullName>
    </alternativeName>
    <alternativeName>
        <fullName evidence="19">Mannoside acetylglucosaminyltransferase 2</fullName>
    </alternativeName>
    <alternativeName>
        <fullName evidence="18">N-glycosyl-oligosaccharide-glycoprotein N-acetylglucosaminyltransferase II</fullName>
    </alternativeName>
</protein>
<evidence type="ECO:0000256" key="13">
    <source>
        <dbReference type="ARBA" id="ARBA00023034"/>
    </source>
</evidence>
<evidence type="ECO:0000256" key="7">
    <source>
        <dbReference type="ARBA" id="ARBA00022676"/>
    </source>
</evidence>
<dbReference type="GO" id="GO:0009312">
    <property type="term" value="P:oligosaccharide biosynthetic process"/>
    <property type="evidence" value="ECO:0007669"/>
    <property type="project" value="InterPro"/>
</dbReference>
<dbReference type="EC" id="2.4.1.143" evidence="5"/>
<comment type="catalytic activity">
    <reaction evidence="22">
        <text>an N(4)-{beta-D-GlcNAc-(1-&gt;2)-alpha-D-Man-(1-&gt;3)-[alpha-D-Man-(1-&gt;6)]-beta-D-Man-(1-&gt;4)-beta-D-GlcNAc-(1-&gt;4)-beta-D-GlcNAc}-L-asparaginyl-[protein] + UDP-N-acetyl-alpha-D-glucosamine = N(4)-{beta-D-GlcNAc-(1-&gt;2)-alpha-D-Man-(1-&gt;3)-[beta-D-GlcNAc-(1-&gt;2)-alpha-D-Man-(1-&gt;6)]-beta-D-Man-(1-&gt;4)-beta-D-GlcNAc-(1-&gt;4)-beta-D-GlcNAc}-L-asparaginyl-[protein] + UDP + H(+)</text>
        <dbReference type="Rhea" id="RHEA:12941"/>
        <dbReference type="Rhea" id="RHEA-COMP:13526"/>
        <dbReference type="Rhea" id="RHEA-COMP:14369"/>
        <dbReference type="ChEBI" id="CHEBI:15378"/>
        <dbReference type="ChEBI" id="CHEBI:57705"/>
        <dbReference type="ChEBI" id="CHEBI:58223"/>
        <dbReference type="ChEBI" id="CHEBI:60615"/>
        <dbReference type="ChEBI" id="CHEBI:60651"/>
        <dbReference type="EC" id="2.4.1.143"/>
    </reaction>
</comment>
<evidence type="ECO:0000256" key="26">
    <source>
        <dbReference type="SAM" id="Phobius"/>
    </source>
</evidence>
<keyword evidence="9 26" id="KW-0812">Transmembrane</keyword>
<sequence>MNFNPEHFVRVYLIIFILAVSSIFYAVYQQVVFVKKQRRDLLHNFHDDNSDNITYSDYLEIRFREKRVNMQNIIKIKALIKKINTRQKVFNAALGPLAHETPVVVIQVHSNVMYLRQLLASLRLANGIHQAFIIFSHDYFSNEINRLIRGIYFVRYMQIFYPYSIQLHPNVYPGHDSTFCTDGYVCTKSNMRDPEAAQLKHHWWWQANQIFDHLEIMQRFNSTLVFLEEGDYVTKDFFFAYRLLKKARNTHCPFCEVLSLAAHEPEMSTYAKRTMMTVEIWTNRIRRTGIAFNTKIWKALKTYSQAFCFHNDYNWDSSFRNVALKKWESNIYMTAISGPRVFHLEKCDDRDSGCRVEYQVEEIQKFLQLISKTLFPWGFVMVVKKEEEFNGSALGLWEDVRDRELCMHFAEHSVWF</sequence>
<feature type="disulfide bond" evidence="25">
    <location>
        <begin position="252"/>
        <end position="255"/>
    </location>
</feature>
<dbReference type="InterPro" id="IPR029044">
    <property type="entry name" value="Nucleotide-diphossugar_trans"/>
</dbReference>
<feature type="transmembrane region" description="Helical" evidence="26">
    <location>
        <begin position="12"/>
        <end position="34"/>
    </location>
</feature>
<evidence type="ECO:0000256" key="9">
    <source>
        <dbReference type="ARBA" id="ARBA00022692"/>
    </source>
</evidence>
<evidence type="ECO:0000256" key="12">
    <source>
        <dbReference type="ARBA" id="ARBA00022989"/>
    </source>
</evidence>
<evidence type="ECO:0000313" key="28">
    <source>
        <dbReference type="Proteomes" id="UP001154114"/>
    </source>
</evidence>
<keyword evidence="15 25" id="KW-1015">Disulfide bond</keyword>
<keyword evidence="8" id="KW-0808">Transferase</keyword>
<accession>A0A9P0BKM8</accession>
<evidence type="ECO:0000256" key="19">
    <source>
        <dbReference type="ARBA" id="ARBA00031203"/>
    </source>
</evidence>
<name>A0A9P0BKM8_CHRIL</name>
<keyword evidence="12 26" id="KW-1133">Transmembrane helix</keyword>
<evidence type="ECO:0000313" key="27">
    <source>
        <dbReference type="EMBL" id="CAH0582795.1"/>
    </source>
</evidence>
<gene>
    <name evidence="27" type="ORF">CINC_LOCUS1840</name>
</gene>
<comment type="cofactor">
    <cofactor evidence="1 24">
        <name>Mn(2+)</name>
        <dbReference type="ChEBI" id="CHEBI:29035"/>
    </cofactor>
</comment>
<feature type="binding site" evidence="23">
    <location>
        <position position="138"/>
    </location>
    <ligand>
        <name>substrate</name>
    </ligand>
</feature>
<dbReference type="GO" id="GO:0005795">
    <property type="term" value="C:Golgi stack"/>
    <property type="evidence" value="ECO:0007669"/>
    <property type="project" value="InterPro"/>
</dbReference>
<evidence type="ECO:0000256" key="11">
    <source>
        <dbReference type="ARBA" id="ARBA00022968"/>
    </source>
</evidence>
<dbReference type="Gene3D" id="3.90.550.10">
    <property type="entry name" value="Spore Coat Polysaccharide Biosynthesis Protein SpsA, Chain A"/>
    <property type="match status" value="1"/>
</dbReference>
<keyword evidence="11" id="KW-0735">Signal-anchor</keyword>
<keyword evidence="17 24" id="KW-0464">Manganese</keyword>
<evidence type="ECO:0000256" key="5">
    <source>
        <dbReference type="ARBA" id="ARBA00012613"/>
    </source>
</evidence>
<keyword evidence="14 26" id="KW-0472">Membrane</keyword>
<keyword evidence="7" id="KW-0328">Glycosyltransferase</keyword>
<dbReference type="GO" id="GO:0006487">
    <property type="term" value="P:protein N-linked glycosylation"/>
    <property type="evidence" value="ECO:0007669"/>
    <property type="project" value="TreeGrafter"/>
</dbReference>
<dbReference type="AlphaFoldDB" id="A0A9P0BKM8"/>
<keyword evidence="16" id="KW-0325">Glycoprotein</keyword>
<evidence type="ECO:0000256" key="10">
    <source>
        <dbReference type="ARBA" id="ARBA00022723"/>
    </source>
</evidence>
<dbReference type="PANTHER" id="PTHR12871">
    <property type="entry name" value="BETA-1,2-N-ACETYLGLUCOSAMINYLTRANSFERASE II"/>
    <property type="match status" value="1"/>
</dbReference>
<feature type="disulfide bond" evidence="25">
    <location>
        <begin position="180"/>
        <end position="186"/>
    </location>
</feature>
<dbReference type="Pfam" id="PF05060">
    <property type="entry name" value="MGAT2"/>
    <property type="match status" value="1"/>
</dbReference>
<dbReference type="Proteomes" id="UP001154114">
    <property type="component" value="Chromosome 12"/>
</dbReference>
<evidence type="ECO:0000256" key="22">
    <source>
        <dbReference type="ARBA" id="ARBA00093257"/>
    </source>
</evidence>
<reference evidence="27" key="1">
    <citation type="submission" date="2021-12" db="EMBL/GenBank/DDBJ databases">
        <authorList>
            <person name="King R."/>
        </authorList>
    </citation>
    <scope>NUCLEOTIDE SEQUENCE</scope>
</reference>
<evidence type="ECO:0000256" key="24">
    <source>
        <dbReference type="PIRSR" id="PIRSR607754-2"/>
    </source>
</evidence>
<evidence type="ECO:0000256" key="3">
    <source>
        <dbReference type="ARBA" id="ARBA00004922"/>
    </source>
</evidence>
<evidence type="ECO:0000256" key="1">
    <source>
        <dbReference type="ARBA" id="ARBA00001936"/>
    </source>
</evidence>
<evidence type="ECO:0000256" key="2">
    <source>
        <dbReference type="ARBA" id="ARBA00004323"/>
    </source>
</evidence>
<keyword evidence="28" id="KW-1185">Reference proteome</keyword>
<dbReference type="OrthoDB" id="6019616at2759"/>
<evidence type="ECO:0000256" key="23">
    <source>
        <dbReference type="PIRSR" id="PIRSR607754-1"/>
    </source>
</evidence>
<feature type="binding site" evidence="23">
    <location>
        <begin position="198"/>
        <end position="202"/>
    </location>
    <ligand>
        <name>substrate</name>
    </ligand>
</feature>
<evidence type="ECO:0000256" key="17">
    <source>
        <dbReference type="ARBA" id="ARBA00023211"/>
    </source>
</evidence>
<dbReference type="EMBL" id="LR824015">
    <property type="protein sequence ID" value="CAH0582795.1"/>
    <property type="molecule type" value="Genomic_DNA"/>
</dbReference>
<organism evidence="27 28">
    <name type="scientific">Chrysodeixis includens</name>
    <name type="common">Soybean looper</name>
    <name type="synonym">Pseudoplusia includens</name>
    <dbReference type="NCBI Taxonomy" id="689277"/>
    <lineage>
        <taxon>Eukaryota</taxon>
        <taxon>Metazoa</taxon>
        <taxon>Ecdysozoa</taxon>
        <taxon>Arthropoda</taxon>
        <taxon>Hexapoda</taxon>
        <taxon>Insecta</taxon>
        <taxon>Pterygota</taxon>
        <taxon>Neoptera</taxon>
        <taxon>Endopterygota</taxon>
        <taxon>Lepidoptera</taxon>
        <taxon>Glossata</taxon>
        <taxon>Ditrysia</taxon>
        <taxon>Noctuoidea</taxon>
        <taxon>Noctuidae</taxon>
        <taxon>Plusiinae</taxon>
        <taxon>Chrysodeixis</taxon>
    </lineage>
</organism>
<evidence type="ECO:0000256" key="15">
    <source>
        <dbReference type="ARBA" id="ARBA00023157"/>
    </source>
</evidence>
<evidence type="ECO:0000256" key="14">
    <source>
        <dbReference type="ARBA" id="ARBA00023136"/>
    </source>
</evidence>
<evidence type="ECO:0000256" key="6">
    <source>
        <dbReference type="ARBA" id="ARBA00014817"/>
    </source>
</evidence>
<evidence type="ECO:0000256" key="4">
    <source>
        <dbReference type="ARBA" id="ARBA00011011"/>
    </source>
</evidence>